<protein>
    <submittedName>
        <fullName evidence="7">Sulfatase</fullName>
    </submittedName>
</protein>
<evidence type="ECO:0000256" key="1">
    <source>
        <dbReference type="ARBA" id="ARBA00008779"/>
    </source>
</evidence>
<dbReference type="PANTHER" id="PTHR42693">
    <property type="entry name" value="ARYLSULFATASE FAMILY MEMBER"/>
    <property type="match status" value="1"/>
</dbReference>
<evidence type="ECO:0000256" key="2">
    <source>
        <dbReference type="ARBA" id="ARBA00022723"/>
    </source>
</evidence>
<dbReference type="InterPro" id="IPR050738">
    <property type="entry name" value="Sulfatase"/>
</dbReference>
<dbReference type="EMBL" id="SIRT01000003">
    <property type="protein sequence ID" value="TBN04790.1"/>
    <property type="molecule type" value="Genomic_DNA"/>
</dbReference>
<dbReference type="AlphaFoldDB" id="A0A4Q9FG32"/>
<dbReference type="InterPro" id="IPR024607">
    <property type="entry name" value="Sulfatase_CS"/>
</dbReference>
<reference evidence="7 8" key="1">
    <citation type="submission" date="2019-02" db="EMBL/GenBank/DDBJ databases">
        <title>Hyunsoonleella sp., isolated from marine sediment.</title>
        <authorList>
            <person name="Liu B.-T."/>
        </authorList>
    </citation>
    <scope>NUCLEOTIDE SEQUENCE [LARGE SCALE GENOMIC DNA]</scope>
    <source>
        <strain evidence="7 8">T58</strain>
    </source>
</reference>
<feature type="domain" description="Sulfatase N-terminal" evidence="6">
    <location>
        <begin position="37"/>
        <end position="337"/>
    </location>
</feature>
<evidence type="ECO:0000256" key="3">
    <source>
        <dbReference type="ARBA" id="ARBA00022801"/>
    </source>
</evidence>
<keyword evidence="8" id="KW-1185">Reference proteome</keyword>
<dbReference type="InterPro" id="IPR000917">
    <property type="entry name" value="Sulfatase_N"/>
</dbReference>
<dbReference type="RefSeq" id="WP_130963519.1">
    <property type="nucleotide sequence ID" value="NZ_SIRT01000003.1"/>
</dbReference>
<dbReference type="PROSITE" id="PS00523">
    <property type="entry name" value="SULFATASE_1"/>
    <property type="match status" value="1"/>
</dbReference>
<keyword evidence="4" id="KW-0106">Calcium</keyword>
<evidence type="ECO:0000313" key="8">
    <source>
        <dbReference type="Proteomes" id="UP000291142"/>
    </source>
</evidence>
<dbReference type="Pfam" id="PF00884">
    <property type="entry name" value="Sulfatase"/>
    <property type="match status" value="1"/>
</dbReference>
<evidence type="ECO:0000256" key="5">
    <source>
        <dbReference type="SAM" id="SignalP"/>
    </source>
</evidence>
<dbReference type="PROSITE" id="PS51257">
    <property type="entry name" value="PROKAR_LIPOPROTEIN"/>
    <property type="match status" value="1"/>
</dbReference>
<dbReference type="Gene3D" id="3.40.720.10">
    <property type="entry name" value="Alkaline Phosphatase, subunit A"/>
    <property type="match status" value="1"/>
</dbReference>
<evidence type="ECO:0000313" key="7">
    <source>
        <dbReference type="EMBL" id="TBN04790.1"/>
    </source>
</evidence>
<dbReference type="OrthoDB" id="975025at2"/>
<evidence type="ECO:0000256" key="4">
    <source>
        <dbReference type="ARBA" id="ARBA00022837"/>
    </source>
</evidence>
<name>A0A4Q9FG32_9FLAO</name>
<dbReference type="PANTHER" id="PTHR42693:SF53">
    <property type="entry name" value="ENDO-4-O-SULFATASE"/>
    <property type="match status" value="1"/>
</dbReference>
<dbReference type="GO" id="GO:0004065">
    <property type="term" value="F:arylsulfatase activity"/>
    <property type="evidence" value="ECO:0007669"/>
    <property type="project" value="TreeGrafter"/>
</dbReference>
<keyword evidence="5" id="KW-0732">Signal</keyword>
<dbReference type="InterPro" id="IPR017850">
    <property type="entry name" value="Alkaline_phosphatase_core_sf"/>
</dbReference>
<feature type="signal peptide" evidence="5">
    <location>
        <begin position="1"/>
        <end position="22"/>
    </location>
</feature>
<gene>
    <name evidence="7" type="ORF">EYD45_05890</name>
</gene>
<accession>A0A4Q9FG32</accession>
<comment type="similarity">
    <text evidence="1">Belongs to the sulfatase family.</text>
</comment>
<keyword evidence="2" id="KW-0479">Metal-binding</keyword>
<keyword evidence="3" id="KW-0378">Hydrolase</keyword>
<dbReference type="SUPFAM" id="SSF53649">
    <property type="entry name" value="Alkaline phosphatase-like"/>
    <property type="match status" value="1"/>
</dbReference>
<evidence type="ECO:0000259" key="6">
    <source>
        <dbReference type="Pfam" id="PF00884"/>
    </source>
</evidence>
<dbReference type="GO" id="GO:0046872">
    <property type="term" value="F:metal ion binding"/>
    <property type="evidence" value="ECO:0007669"/>
    <property type="project" value="UniProtKB-KW"/>
</dbReference>
<dbReference type="Proteomes" id="UP000291142">
    <property type="component" value="Unassembled WGS sequence"/>
</dbReference>
<organism evidence="7 8">
    <name type="scientific">Hyunsoonleella flava</name>
    <dbReference type="NCBI Taxonomy" id="2527939"/>
    <lineage>
        <taxon>Bacteria</taxon>
        <taxon>Pseudomonadati</taxon>
        <taxon>Bacteroidota</taxon>
        <taxon>Flavobacteriia</taxon>
        <taxon>Flavobacteriales</taxon>
        <taxon>Flavobacteriaceae</taxon>
    </lineage>
</organism>
<proteinExistence type="inferred from homology"/>
<comment type="caution">
    <text evidence="7">The sequence shown here is derived from an EMBL/GenBank/DDBJ whole genome shotgun (WGS) entry which is preliminary data.</text>
</comment>
<sequence>MKLPNFILVCLLVILSCGSTESVDIAMDDTDNSTNPPNILLIIADDMGVDAAPGYAIGNIKPNMPNLEGMIDTGIVFNNMWSYAVCTPTRASMLTGKYGFRTGITGVGDVLPTSETSIQKHLDLNNSGYAHAVFGKWHLSSDTAHPNNIGVGTYAGILSGGVRDYWSWNLYDDGQTLTSNTYTTTKFTDLAIDWVSAQTQPWFLWLAYNAPHTPFHLPDADLHSQGNLPNDQSSIDSNPLPYYMAMLEAMDAEIGRLLDAMTQQERDNTIIIFIGDNGTPNRVVQEYPRRRAKNSVYEGGIRVPMVISGAGVTRRGVTEDAILNSTDVFATIAAIANADTGEMRDSKNFEPMLHTPGVSVREYSYAEVDNGGATFDYAIRNATYKYIRFADDTEAFYDLAVDPLETTNLLNANGGLSNDEATTRAILEAQLNNFKL</sequence>
<feature type="chain" id="PRO_5020361008" evidence="5">
    <location>
        <begin position="23"/>
        <end position="436"/>
    </location>
</feature>